<gene>
    <name evidence="2" type="ORF">GMARGA_LOCUS13223</name>
</gene>
<reference evidence="2 3" key="1">
    <citation type="submission" date="2021-06" db="EMBL/GenBank/DDBJ databases">
        <authorList>
            <person name="Kallberg Y."/>
            <person name="Tangrot J."/>
            <person name="Rosling A."/>
        </authorList>
    </citation>
    <scope>NUCLEOTIDE SEQUENCE [LARGE SCALE GENOMIC DNA]</scope>
    <source>
        <strain evidence="2 3">120-4 pot B 10/14</strain>
    </source>
</reference>
<dbReference type="EMBL" id="CAJVQB010008317">
    <property type="protein sequence ID" value="CAG8717178.1"/>
    <property type="molecule type" value="Genomic_DNA"/>
</dbReference>
<feature type="compositionally biased region" description="Polar residues" evidence="1">
    <location>
        <begin position="98"/>
        <end position="111"/>
    </location>
</feature>
<accession>A0ABN7V1E4</accession>
<proteinExistence type="predicted"/>
<comment type="caution">
    <text evidence="2">The sequence shown here is derived from an EMBL/GenBank/DDBJ whole genome shotgun (WGS) entry which is preliminary data.</text>
</comment>
<evidence type="ECO:0000313" key="2">
    <source>
        <dbReference type="EMBL" id="CAG8717178.1"/>
    </source>
</evidence>
<dbReference type="Proteomes" id="UP000789901">
    <property type="component" value="Unassembled WGS sequence"/>
</dbReference>
<evidence type="ECO:0000256" key="1">
    <source>
        <dbReference type="SAM" id="MobiDB-lite"/>
    </source>
</evidence>
<feature type="region of interest" description="Disordered" evidence="1">
    <location>
        <begin position="1"/>
        <end position="34"/>
    </location>
</feature>
<organism evidence="2 3">
    <name type="scientific">Gigaspora margarita</name>
    <dbReference type="NCBI Taxonomy" id="4874"/>
    <lineage>
        <taxon>Eukaryota</taxon>
        <taxon>Fungi</taxon>
        <taxon>Fungi incertae sedis</taxon>
        <taxon>Mucoromycota</taxon>
        <taxon>Glomeromycotina</taxon>
        <taxon>Glomeromycetes</taxon>
        <taxon>Diversisporales</taxon>
        <taxon>Gigasporaceae</taxon>
        <taxon>Gigaspora</taxon>
    </lineage>
</organism>
<evidence type="ECO:0000313" key="3">
    <source>
        <dbReference type="Proteomes" id="UP000789901"/>
    </source>
</evidence>
<keyword evidence="3" id="KW-1185">Reference proteome</keyword>
<protein>
    <submittedName>
        <fullName evidence="2">26097_t:CDS:1</fullName>
    </submittedName>
</protein>
<sequence>MKVSSRKKSLDEIEEVEDSSMSEEEEKNIATNSVKKSHGHYEATCYYCFSKKSWAREKPAKLEAHLANECSNCSENISRYWQENVAKRKSNYICQKKNSTPVSQASISSHFSPDRPLPKATIN</sequence>
<feature type="compositionally biased region" description="Acidic residues" evidence="1">
    <location>
        <begin position="12"/>
        <end position="26"/>
    </location>
</feature>
<feature type="region of interest" description="Disordered" evidence="1">
    <location>
        <begin position="98"/>
        <end position="123"/>
    </location>
</feature>
<name>A0ABN7V1E4_GIGMA</name>